<dbReference type="RefSeq" id="WP_039647201.1">
    <property type="nucleotide sequence ID" value="NZ_JXBL01000001.1"/>
</dbReference>
<dbReference type="PANTHER" id="PTHR43103:SF3">
    <property type="entry name" value="ADP-L-GLYCERO-D-MANNO-HEPTOSE-6-EPIMERASE"/>
    <property type="match status" value="1"/>
</dbReference>
<dbReference type="CDD" id="cd05248">
    <property type="entry name" value="ADP_GME_SDR_e"/>
    <property type="match status" value="1"/>
</dbReference>
<dbReference type="Gene3D" id="3.90.25.10">
    <property type="entry name" value="UDP-galactose 4-epimerase, domain 1"/>
    <property type="match status" value="1"/>
</dbReference>
<dbReference type="UniPathway" id="UPA00356">
    <property type="reaction ID" value="UER00440"/>
</dbReference>
<feature type="binding site" evidence="4">
    <location>
        <begin position="77"/>
        <end position="81"/>
    </location>
    <ligand>
        <name>NADP(+)</name>
        <dbReference type="ChEBI" id="CHEBI:58349"/>
    </ligand>
</feature>
<dbReference type="InterPro" id="IPR001509">
    <property type="entry name" value="Epimerase_deHydtase"/>
</dbReference>
<gene>
    <name evidence="4" type="primary">hldD</name>
    <name evidence="6" type="ORF">SE37_13595</name>
</gene>
<keyword evidence="2 4" id="KW-0413">Isomerase</keyword>
<dbReference type="EC" id="5.1.3.20" evidence="4"/>
<comment type="subunit">
    <text evidence="4">Homopentamer.</text>
</comment>
<feature type="binding site" evidence="4">
    <location>
        <begin position="31"/>
        <end position="32"/>
    </location>
    <ligand>
        <name>NADP(+)</name>
        <dbReference type="ChEBI" id="CHEBI:58349"/>
    </ligand>
</feature>
<dbReference type="GO" id="GO:0097171">
    <property type="term" value="P:ADP-L-glycero-beta-D-manno-heptose biosynthetic process"/>
    <property type="evidence" value="ECO:0007669"/>
    <property type="project" value="UniProtKB-UniPathway"/>
</dbReference>
<feature type="binding site" evidence="4">
    <location>
        <position position="181"/>
    </location>
    <ligand>
        <name>NADP(+)</name>
        <dbReference type="ChEBI" id="CHEBI:58349"/>
    </ligand>
</feature>
<feature type="binding site" evidence="4">
    <location>
        <position position="149"/>
    </location>
    <ligand>
        <name>NADP(+)</name>
        <dbReference type="ChEBI" id="CHEBI:58349"/>
    </ligand>
</feature>
<feature type="binding site" evidence="4">
    <location>
        <begin position="10"/>
        <end position="11"/>
    </location>
    <ligand>
        <name>NADP(+)</name>
        <dbReference type="ChEBI" id="CHEBI:58349"/>
    </ligand>
</feature>
<proteinExistence type="inferred from homology"/>
<feature type="binding site" evidence="4">
    <location>
        <position position="218"/>
    </location>
    <ligand>
        <name>substrate</name>
    </ligand>
</feature>
<evidence type="ECO:0000256" key="1">
    <source>
        <dbReference type="ARBA" id="ARBA00022857"/>
    </source>
</evidence>
<dbReference type="AlphaFoldDB" id="A0A0C1TRY1"/>
<organism evidence="6 7">
    <name type="scientific">Geobacter soli</name>
    <dbReference type="NCBI Taxonomy" id="1510391"/>
    <lineage>
        <taxon>Bacteria</taxon>
        <taxon>Pseudomonadati</taxon>
        <taxon>Thermodesulfobacteriota</taxon>
        <taxon>Desulfuromonadia</taxon>
        <taxon>Geobacterales</taxon>
        <taxon>Geobacteraceae</taxon>
        <taxon>Geobacter</taxon>
    </lineage>
</organism>
<dbReference type="GO" id="GO:0005975">
    <property type="term" value="P:carbohydrate metabolic process"/>
    <property type="evidence" value="ECO:0007669"/>
    <property type="project" value="UniProtKB-UniRule"/>
</dbReference>
<dbReference type="InterPro" id="IPR036291">
    <property type="entry name" value="NAD(P)-bd_dom_sf"/>
</dbReference>
<evidence type="ECO:0000256" key="4">
    <source>
        <dbReference type="HAMAP-Rule" id="MF_01601"/>
    </source>
</evidence>
<evidence type="ECO:0000256" key="2">
    <source>
        <dbReference type="ARBA" id="ARBA00023235"/>
    </source>
</evidence>
<comment type="cofactor">
    <cofactor evidence="4">
        <name>NADP(+)</name>
        <dbReference type="ChEBI" id="CHEBI:58349"/>
    </cofactor>
    <text evidence="4">Binds 1 NADP(+) per subunit.</text>
</comment>
<reference evidence="6 7" key="1">
    <citation type="submission" date="2015-01" db="EMBL/GenBank/DDBJ databases">
        <title>Genome sequence of the anaerobic bacterium Geobacter soli GSS01, a dissimilatory Fe(III) reducer from soil.</title>
        <authorList>
            <person name="Yang G."/>
            <person name="Zhou S."/>
        </authorList>
    </citation>
    <scope>NUCLEOTIDE SEQUENCE [LARGE SCALE GENOMIC DNA]</scope>
    <source>
        <strain evidence="6 7">GSS01</strain>
    </source>
</reference>
<feature type="binding site" evidence="4">
    <location>
        <position position="173"/>
    </location>
    <ligand>
        <name>NADP(+)</name>
        <dbReference type="ChEBI" id="CHEBI:58349"/>
    </ligand>
</feature>
<comment type="function">
    <text evidence="4">Catalyzes the interconversion between ADP-D-glycero-beta-D-manno-heptose and ADP-L-glycero-beta-D-manno-heptose via an epimerization at carbon 6 of the heptose.</text>
</comment>
<keyword evidence="3 4" id="KW-0119">Carbohydrate metabolism</keyword>
<comment type="similarity">
    <text evidence="4">Belongs to the NAD(P)-dependent epimerase/dehydratase family. HldD subfamily.</text>
</comment>
<comment type="domain">
    <text evidence="4">Contains a large N-terminal NADP-binding domain, and a smaller C-terminal substrate-binding domain.</text>
</comment>
<accession>A0A0C1TRY1</accession>
<evidence type="ECO:0000313" key="6">
    <source>
        <dbReference type="EMBL" id="KIE43589.1"/>
    </source>
</evidence>
<keyword evidence="7" id="KW-1185">Reference proteome</keyword>
<feature type="binding site" evidence="4">
    <location>
        <position position="190"/>
    </location>
    <ligand>
        <name>substrate</name>
    </ligand>
</feature>
<feature type="binding site" evidence="4">
    <location>
        <position position="172"/>
    </location>
    <ligand>
        <name>substrate</name>
    </ligand>
</feature>
<evidence type="ECO:0000313" key="7">
    <source>
        <dbReference type="Proteomes" id="UP000031433"/>
    </source>
</evidence>
<dbReference type="GO" id="GO:0008712">
    <property type="term" value="F:ADP-glyceromanno-heptose 6-epimerase activity"/>
    <property type="evidence" value="ECO:0007669"/>
    <property type="project" value="UniProtKB-UniRule"/>
</dbReference>
<feature type="binding site" evidence="4">
    <location>
        <position position="38"/>
    </location>
    <ligand>
        <name>NADP(+)</name>
        <dbReference type="ChEBI" id="CHEBI:58349"/>
    </ligand>
</feature>
<dbReference type="NCBIfam" id="TIGR02197">
    <property type="entry name" value="heptose_epim"/>
    <property type="match status" value="1"/>
</dbReference>
<sequence length="327" mass="36812">MLIVTGGAGMIGSAVVHELNQRGQDDILVVDHLGTGNKWKNLRALRFRDYLEKDVFLRQIVADGAFGGERIDAILHLGACSATTERDASYLIENNFAYSKQLALYAAANGIRFIYASSAATYGDGSHGFLDNETALCSLRPLNMYGYSKHLFDLWARANGLLEKMVGLKYFNVFGPNEHHKGDMRSLVLKAYEQILATGTLRLFRSHRSDYADGEQQRDFIYVKDAAAMTLHFLDKPHINGIFNIGGGEATSWNRLAAAIFNALNRPPRIEYIDMPEEIRDTYQYHTCADINRLRQSGYDRKITQLESSVEDYVTNYLLPGKHLGER</sequence>
<feature type="binding site" evidence="4">
    <location>
        <position position="94"/>
    </location>
    <ligand>
        <name>NADP(+)</name>
        <dbReference type="ChEBI" id="CHEBI:58349"/>
    </ligand>
</feature>
<dbReference type="Proteomes" id="UP000031433">
    <property type="component" value="Unassembled WGS sequence"/>
</dbReference>
<feature type="binding site" evidence="4">
    <location>
        <position position="53"/>
    </location>
    <ligand>
        <name>NADP(+)</name>
        <dbReference type="ChEBI" id="CHEBI:58349"/>
    </ligand>
</feature>
<feature type="binding site" evidence="4">
    <location>
        <begin position="204"/>
        <end position="207"/>
    </location>
    <ligand>
        <name>substrate</name>
    </ligand>
</feature>
<dbReference type="InterPro" id="IPR011912">
    <property type="entry name" value="Heptose_epim"/>
</dbReference>
<comment type="caution">
    <text evidence="6">The sequence shown here is derived from an EMBL/GenBank/DDBJ whole genome shotgun (WGS) entry which is preliminary data.</text>
</comment>
<protein>
    <recommendedName>
        <fullName evidence="4">ADP-L-glycero-D-manno-heptose-6-epimerase</fullName>
        <ecNumber evidence="4">5.1.3.20</ecNumber>
    </recommendedName>
    <alternativeName>
        <fullName evidence="4">ADP-L-glycero-beta-D-manno-heptose-6-epimerase</fullName>
        <shortName evidence="4">ADP-glyceromanno-heptose 6-epimerase</shortName>
        <shortName evidence="4">ADP-hep 6-epimerase</shortName>
        <shortName evidence="4">AGME</shortName>
    </alternativeName>
</protein>
<comment type="catalytic activity">
    <reaction evidence="4">
        <text>ADP-D-glycero-beta-D-manno-heptose = ADP-L-glycero-beta-D-manno-heptose</text>
        <dbReference type="Rhea" id="RHEA:17577"/>
        <dbReference type="ChEBI" id="CHEBI:59967"/>
        <dbReference type="ChEBI" id="CHEBI:61506"/>
        <dbReference type="EC" id="5.1.3.20"/>
    </reaction>
</comment>
<feature type="domain" description="NAD-dependent epimerase/dehydratase" evidence="5">
    <location>
        <begin position="3"/>
        <end position="246"/>
    </location>
</feature>
<dbReference type="EMBL" id="JXBL01000001">
    <property type="protein sequence ID" value="KIE43589.1"/>
    <property type="molecule type" value="Genomic_DNA"/>
</dbReference>
<evidence type="ECO:0000259" key="5">
    <source>
        <dbReference type="Pfam" id="PF01370"/>
    </source>
</evidence>
<dbReference type="PANTHER" id="PTHR43103">
    <property type="entry name" value="NUCLEOSIDE-DIPHOSPHATE-SUGAR EPIMERASE"/>
    <property type="match status" value="1"/>
</dbReference>
<evidence type="ECO:0000256" key="3">
    <source>
        <dbReference type="ARBA" id="ARBA00023277"/>
    </source>
</evidence>
<feature type="binding site" evidence="4">
    <location>
        <position position="183"/>
    </location>
    <ligand>
        <name>substrate</name>
    </ligand>
</feature>
<comment type="pathway">
    <text evidence="4">Nucleotide-sugar biosynthesis; ADP-L-glycero-beta-D-manno-heptose biosynthesis; ADP-L-glycero-beta-D-manno-heptose from D-glycero-beta-D-manno-heptose 7-phosphate: step 4/4.</text>
</comment>
<dbReference type="HAMAP" id="MF_01601">
    <property type="entry name" value="Heptose_epimerase"/>
    <property type="match status" value="1"/>
</dbReference>
<feature type="active site" description="Proton acceptor" evidence="4">
    <location>
        <position position="181"/>
    </location>
</feature>
<name>A0A0C1TRY1_9BACT</name>
<dbReference type="Pfam" id="PF01370">
    <property type="entry name" value="Epimerase"/>
    <property type="match status" value="1"/>
</dbReference>
<keyword evidence="1 4" id="KW-0521">NADP</keyword>
<dbReference type="GO" id="GO:0050661">
    <property type="term" value="F:NADP binding"/>
    <property type="evidence" value="ECO:0007669"/>
    <property type="project" value="InterPro"/>
</dbReference>
<dbReference type="Gene3D" id="3.40.50.720">
    <property type="entry name" value="NAD(P)-binding Rossmann-like Domain"/>
    <property type="match status" value="1"/>
</dbReference>
<dbReference type="SUPFAM" id="SSF51735">
    <property type="entry name" value="NAD(P)-binding Rossmann-fold domains"/>
    <property type="match status" value="1"/>
</dbReference>
<feature type="binding site" evidence="4">
    <location>
        <position position="283"/>
    </location>
    <ligand>
        <name>substrate</name>
    </ligand>
</feature>
<feature type="active site" description="Proton acceptor" evidence="4">
    <location>
        <position position="145"/>
    </location>
</feature>